<dbReference type="Proteomes" id="UP001348817">
    <property type="component" value="Chromosome"/>
</dbReference>
<name>A0AAU9DGT5_9BACT</name>
<dbReference type="Gene3D" id="2.40.50.140">
    <property type="entry name" value="Nucleic acid-binding proteins"/>
    <property type="match status" value="1"/>
</dbReference>
<reference evidence="3 4" key="1">
    <citation type="submission" date="2021-12" db="EMBL/GenBank/DDBJ databases">
        <title>Genome sequencing of bacteria with rrn-lacking chromosome and rrn-plasmid.</title>
        <authorList>
            <person name="Anda M."/>
            <person name="Iwasaki W."/>
        </authorList>
    </citation>
    <scope>NUCLEOTIDE SEQUENCE [LARGE SCALE GENOMIC DNA]</scope>
    <source>
        <strain evidence="3 4">DSM 100852</strain>
    </source>
</reference>
<feature type="domain" description="NYN" evidence="2">
    <location>
        <begin position="11"/>
        <end position="165"/>
    </location>
</feature>
<dbReference type="AlphaFoldDB" id="A0AAU9DGT5"/>
<dbReference type="GO" id="GO:0003676">
    <property type="term" value="F:nucleic acid binding"/>
    <property type="evidence" value="ECO:0007669"/>
    <property type="project" value="InterPro"/>
</dbReference>
<dbReference type="Gene3D" id="3.40.50.1010">
    <property type="entry name" value="5'-nuclease"/>
    <property type="match status" value="1"/>
</dbReference>
<gene>
    <name evidence="3" type="ORF">FUAX_26870</name>
</gene>
<accession>A0AAU9DGT5</accession>
<protein>
    <recommendedName>
        <fullName evidence="5">NYN domain-containing protein</fullName>
    </recommendedName>
</protein>
<dbReference type="SUPFAM" id="SSF50249">
    <property type="entry name" value="Nucleic acid-binding proteins"/>
    <property type="match status" value="1"/>
</dbReference>
<dbReference type="Pfam" id="PF00313">
    <property type="entry name" value="CSD"/>
    <property type="match status" value="1"/>
</dbReference>
<evidence type="ECO:0000313" key="3">
    <source>
        <dbReference type="EMBL" id="BDD10255.1"/>
    </source>
</evidence>
<dbReference type="InterPro" id="IPR047140">
    <property type="entry name" value="LabA"/>
</dbReference>
<dbReference type="KEGG" id="fax:FUAX_26870"/>
<keyword evidence="4" id="KW-1185">Reference proteome</keyword>
<evidence type="ECO:0008006" key="5">
    <source>
        <dbReference type="Google" id="ProtNLM"/>
    </source>
</evidence>
<dbReference type="RefSeq" id="WP_338391825.1">
    <property type="nucleotide sequence ID" value="NZ_AP025314.1"/>
</dbReference>
<dbReference type="InterPro" id="IPR012340">
    <property type="entry name" value="NA-bd_OB-fold"/>
</dbReference>
<dbReference type="PANTHER" id="PTHR35458">
    <property type="entry name" value="SLR0755 PROTEIN"/>
    <property type="match status" value="1"/>
</dbReference>
<sequence length="308" mass="35382">MNNNISRGLTRIGIFYDGNYFYHVSNYYAYQHESKSRISISGLHDFIRREVAREEGSDYRRSRIVDAHYFRGRLSAREANQNGNKLYYDRVFDDILMSEGVTTHYLPVRGHRNKSDKVDMSLALEAFELAFYKNFDVVVLIAGDSDYVPLVRKLNTLGTRVMLLSWDFEYYDDYGELRATRSSRDLGEAVTYLSEMHDSIDQGLAENNPEIANLFVSRDAFSKSGEEEESTFVAELSEEEIGEGFEFSEIVTLNQGYGFVKATPSNLFFHYSNLAETDFLDLDVGNPVKFKRGITEEGKEVAYEVTKL</sequence>
<organism evidence="3 4">
    <name type="scientific">Fulvitalea axinellae</name>
    <dbReference type="NCBI Taxonomy" id="1182444"/>
    <lineage>
        <taxon>Bacteria</taxon>
        <taxon>Pseudomonadati</taxon>
        <taxon>Bacteroidota</taxon>
        <taxon>Cytophagia</taxon>
        <taxon>Cytophagales</taxon>
        <taxon>Persicobacteraceae</taxon>
        <taxon>Fulvitalea</taxon>
    </lineage>
</organism>
<evidence type="ECO:0000259" key="2">
    <source>
        <dbReference type="Pfam" id="PF01936"/>
    </source>
</evidence>
<feature type="domain" description="CSD" evidence="1">
    <location>
        <begin position="252"/>
        <end position="307"/>
    </location>
</feature>
<evidence type="ECO:0000313" key="4">
    <source>
        <dbReference type="Proteomes" id="UP001348817"/>
    </source>
</evidence>
<evidence type="ECO:0000259" key="1">
    <source>
        <dbReference type="Pfam" id="PF00313"/>
    </source>
</evidence>
<dbReference type="InterPro" id="IPR021139">
    <property type="entry name" value="NYN"/>
</dbReference>
<dbReference type="PANTHER" id="PTHR35458:SF8">
    <property type="entry name" value="SLR0650 PROTEIN"/>
    <property type="match status" value="1"/>
</dbReference>
<dbReference type="Pfam" id="PF01936">
    <property type="entry name" value="NYN"/>
    <property type="match status" value="1"/>
</dbReference>
<dbReference type="GO" id="GO:0004540">
    <property type="term" value="F:RNA nuclease activity"/>
    <property type="evidence" value="ECO:0007669"/>
    <property type="project" value="InterPro"/>
</dbReference>
<dbReference type="EMBL" id="AP025314">
    <property type="protein sequence ID" value="BDD10255.1"/>
    <property type="molecule type" value="Genomic_DNA"/>
</dbReference>
<proteinExistence type="predicted"/>
<dbReference type="InterPro" id="IPR002059">
    <property type="entry name" value="CSP_DNA-bd"/>
</dbReference>